<dbReference type="InterPro" id="IPR036875">
    <property type="entry name" value="Znf_CCHC_sf"/>
</dbReference>
<feature type="region of interest" description="Disordered" evidence="2">
    <location>
        <begin position="77"/>
        <end position="101"/>
    </location>
</feature>
<name>A0AAN5CD88_9BILA</name>
<dbReference type="InterPro" id="IPR001878">
    <property type="entry name" value="Znf_CCHC"/>
</dbReference>
<gene>
    <name evidence="4" type="ORF">PMAYCL1PPCAC_07446</name>
</gene>
<feature type="compositionally biased region" description="Basic and acidic residues" evidence="2">
    <location>
        <begin position="373"/>
        <end position="383"/>
    </location>
</feature>
<dbReference type="PANTHER" id="PTHR46242">
    <property type="entry name" value="ZINC FINGER CCHC DOMAIN-CONTAINING PROTEIN 9 ZCCHC9"/>
    <property type="match status" value="1"/>
</dbReference>
<evidence type="ECO:0000259" key="3">
    <source>
        <dbReference type="PROSITE" id="PS50158"/>
    </source>
</evidence>
<feature type="compositionally biased region" description="Basic and acidic residues" evidence="2">
    <location>
        <begin position="406"/>
        <end position="421"/>
    </location>
</feature>
<dbReference type="AlphaFoldDB" id="A0AAN5CD88"/>
<feature type="compositionally biased region" description="Gly residues" evidence="2">
    <location>
        <begin position="493"/>
        <end position="557"/>
    </location>
</feature>
<dbReference type="InterPro" id="IPR042246">
    <property type="entry name" value="ZCCHC9"/>
</dbReference>
<dbReference type="PROSITE" id="PS50158">
    <property type="entry name" value="ZF_CCHC"/>
    <property type="match status" value="2"/>
</dbReference>
<dbReference type="Gene3D" id="4.10.60.10">
    <property type="entry name" value="Zinc finger, CCHC-type"/>
    <property type="match status" value="2"/>
</dbReference>
<feature type="compositionally biased region" description="Acidic residues" evidence="2">
    <location>
        <begin position="81"/>
        <end position="90"/>
    </location>
</feature>
<dbReference type="GO" id="GO:0008270">
    <property type="term" value="F:zinc ion binding"/>
    <property type="evidence" value="ECO:0007669"/>
    <property type="project" value="UniProtKB-KW"/>
</dbReference>
<protein>
    <recommendedName>
        <fullName evidence="3">CCHC-type domain-containing protein</fullName>
    </recommendedName>
</protein>
<evidence type="ECO:0000256" key="1">
    <source>
        <dbReference type="PROSITE-ProRule" id="PRU00047"/>
    </source>
</evidence>
<dbReference type="GO" id="GO:0019899">
    <property type="term" value="F:enzyme binding"/>
    <property type="evidence" value="ECO:0007669"/>
    <property type="project" value="UniProtKB-ARBA"/>
</dbReference>
<dbReference type="SUPFAM" id="SSF57756">
    <property type="entry name" value="Retrovirus zinc finger-like domains"/>
    <property type="match status" value="2"/>
</dbReference>
<dbReference type="SMART" id="SM00343">
    <property type="entry name" value="ZnF_C2HC"/>
    <property type="match status" value="4"/>
</dbReference>
<reference evidence="5" key="1">
    <citation type="submission" date="2022-10" db="EMBL/GenBank/DDBJ databases">
        <title>Genome assembly of Pristionchus species.</title>
        <authorList>
            <person name="Yoshida K."/>
            <person name="Sommer R.J."/>
        </authorList>
    </citation>
    <scope>NUCLEOTIDE SEQUENCE [LARGE SCALE GENOMIC DNA]</scope>
    <source>
        <strain evidence="5">RS5460</strain>
    </source>
</reference>
<evidence type="ECO:0000313" key="4">
    <source>
        <dbReference type="EMBL" id="GMR37251.1"/>
    </source>
</evidence>
<dbReference type="GO" id="GO:0005730">
    <property type="term" value="C:nucleolus"/>
    <property type="evidence" value="ECO:0007669"/>
    <property type="project" value="TreeGrafter"/>
</dbReference>
<keyword evidence="5" id="KW-1185">Reference proteome</keyword>
<feature type="compositionally biased region" description="Basic and acidic residues" evidence="2">
    <location>
        <begin position="473"/>
        <end position="485"/>
    </location>
</feature>
<sequence>EMGEVGVVKKTKKKLKVKKKVVGATSSGTELTIKVKEERKKVSDEEIREGLEQHEVSTFDLVSFDANEESEGIDALKLEDSAEDDDDDEVAVAPSPTPKPIVKKEKKSVRFDPSEVKEEPENVEKKEDKKLKKIKDLVKEDHDSDKTVFASLDDLKSQLSRFKHEQHLRRWMKKLLLTKRITTALRNEACDYWKETMGGEDEVAQGSQLTREETEALVQMEGTFEQVKKSVNALQREGRVSRKECGAILKKWKARERRRVTRQMQHAPVNLECFNCRQRGHVFADCPEKKKKLDEGTGICFKCGSMEHAIYKCPKKDKIKGFPHATCFICGARGHLSKECEKNEHGIYIDGGSCDLCGSKMHLRKNCDKQALKEQNEKEKANESMETGGGEDEEELKPRGIKRPAVKKEEADEEAKKDKSRVLSSKKWGKKAEDGGDSATSTTVTRPVATGTDIHQGGDDDDFQFLAGEDGDEPFKPSDNEEGPPHKKMKMFGGRGRGGGGFRGRGDRGGGGFRGRGRGGYGGFRGRGGGMRDGGRGRGGFRGGDGGRGRGGGGFRG</sequence>
<accession>A0AAN5CD88</accession>
<evidence type="ECO:0000313" key="5">
    <source>
        <dbReference type="Proteomes" id="UP001328107"/>
    </source>
</evidence>
<keyword evidence="1" id="KW-0862">Zinc</keyword>
<feature type="non-terminal residue" evidence="4">
    <location>
        <position position="1"/>
    </location>
</feature>
<feature type="domain" description="CCHC-type" evidence="3">
    <location>
        <begin position="273"/>
        <end position="288"/>
    </location>
</feature>
<dbReference type="Pfam" id="PF00098">
    <property type="entry name" value="zf-CCHC"/>
    <property type="match status" value="2"/>
</dbReference>
<proteinExistence type="predicted"/>
<comment type="caution">
    <text evidence="4">The sequence shown here is derived from an EMBL/GenBank/DDBJ whole genome shotgun (WGS) entry which is preliminary data.</text>
</comment>
<dbReference type="EMBL" id="BTRK01000002">
    <property type="protein sequence ID" value="GMR37251.1"/>
    <property type="molecule type" value="Genomic_DNA"/>
</dbReference>
<feature type="domain" description="CCHC-type" evidence="3">
    <location>
        <begin position="327"/>
        <end position="342"/>
    </location>
</feature>
<keyword evidence="1" id="KW-0863">Zinc-finger</keyword>
<dbReference type="Proteomes" id="UP001328107">
    <property type="component" value="Unassembled WGS sequence"/>
</dbReference>
<keyword evidence="1" id="KW-0479">Metal-binding</keyword>
<evidence type="ECO:0000256" key="2">
    <source>
        <dbReference type="SAM" id="MobiDB-lite"/>
    </source>
</evidence>
<feature type="non-terminal residue" evidence="4">
    <location>
        <position position="557"/>
    </location>
</feature>
<dbReference type="PANTHER" id="PTHR46242:SF1">
    <property type="entry name" value="ZINC FINGER CCHC DOMAIN-CONTAINING PROTEIN 9"/>
    <property type="match status" value="1"/>
</dbReference>
<dbReference type="GO" id="GO:0003676">
    <property type="term" value="F:nucleic acid binding"/>
    <property type="evidence" value="ECO:0007669"/>
    <property type="project" value="InterPro"/>
</dbReference>
<organism evidence="4 5">
    <name type="scientific">Pristionchus mayeri</name>
    <dbReference type="NCBI Taxonomy" id="1317129"/>
    <lineage>
        <taxon>Eukaryota</taxon>
        <taxon>Metazoa</taxon>
        <taxon>Ecdysozoa</taxon>
        <taxon>Nematoda</taxon>
        <taxon>Chromadorea</taxon>
        <taxon>Rhabditida</taxon>
        <taxon>Rhabditina</taxon>
        <taxon>Diplogasteromorpha</taxon>
        <taxon>Diplogasteroidea</taxon>
        <taxon>Neodiplogasteridae</taxon>
        <taxon>Pristionchus</taxon>
    </lineage>
</organism>
<feature type="region of interest" description="Disordered" evidence="2">
    <location>
        <begin position="373"/>
        <end position="557"/>
    </location>
</feature>